<protein>
    <submittedName>
        <fullName evidence="1">Uncharacterized protein</fullName>
    </submittedName>
</protein>
<gene>
    <name evidence="1" type="ORF">F542_6190</name>
</gene>
<evidence type="ECO:0000313" key="1">
    <source>
        <dbReference type="EMBL" id="AHG81337.1"/>
    </source>
</evidence>
<name>A0A4V7I8I8_BIBTR</name>
<reference evidence="1 2" key="1">
    <citation type="journal article" date="2014" name="Genome Announc.">
        <title>Complete Closed Genome Sequences of Three Bibersteinia trehalosi Nasopharyngeal Isolates from Cattle with Shipping Fever.</title>
        <authorList>
            <person name="Harhay G.P."/>
            <person name="McVey D.S."/>
            <person name="Koren S."/>
            <person name="Phillippy A.M."/>
            <person name="Bono J."/>
            <person name="Harhay D.M."/>
            <person name="Clawson M.L."/>
            <person name="Heaton M.P."/>
            <person name="Chitko-McKown C.G."/>
            <person name="Korlach J."/>
            <person name="Smith T.P."/>
        </authorList>
    </citation>
    <scope>NUCLEOTIDE SEQUENCE [LARGE SCALE GENOMIC DNA]</scope>
    <source>
        <strain evidence="1 2">USDA-ARS-USMARC-188</strain>
    </source>
</reference>
<dbReference type="Proteomes" id="UP000019091">
    <property type="component" value="Chromosome"/>
</dbReference>
<organism evidence="1 2">
    <name type="scientific">Bibersteinia trehalosi USDA-ARS-USMARC-188</name>
    <dbReference type="NCBI Taxonomy" id="1263829"/>
    <lineage>
        <taxon>Bacteria</taxon>
        <taxon>Pseudomonadati</taxon>
        <taxon>Pseudomonadota</taxon>
        <taxon>Gammaproteobacteria</taxon>
        <taxon>Pasteurellales</taxon>
        <taxon>Pasteurellaceae</taxon>
        <taxon>Bibersteinia</taxon>
    </lineage>
</organism>
<evidence type="ECO:0000313" key="2">
    <source>
        <dbReference type="Proteomes" id="UP000019091"/>
    </source>
</evidence>
<dbReference type="EMBL" id="CP006954">
    <property type="protein sequence ID" value="AHG81337.1"/>
    <property type="molecule type" value="Genomic_DNA"/>
</dbReference>
<proteinExistence type="predicted"/>
<sequence length="57" mass="6630">MPNWFEAAMAAFYFANFSQKLTAYIIRAYWCFKRGCGFGKNSPSPLGGIFNRQRHFI</sequence>
<dbReference type="KEGG" id="btre:F542_6190"/>
<accession>A0A4V7I8I8</accession>
<dbReference type="AlphaFoldDB" id="A0A4V7I8I8"/>